<sequence>MGISNLLVAFNGSESSEGALRAAVHMQQKYGAHITGLLAHEGSRERFAQRSWVPENVREIIEKSVRADEDRIGAGFHRLIGDAPRDKVHWITLPGEPDRTVAQYACLYDITVVGRHVVNDVVDASLHPERIALNSGRPVLVVPPGFDRGTINRPAVLAWDGARAATRALNDAMLILETKQRVDVLSIGKNVRRPLKGIDVVTTLARHGIEAKRVRRQQSTRSVGEDILAYCDEVDAGLLVMGAFERSAFREELFGGTTKTILKRSRIPVLISH</sequence>
<name>A0ABW5U7A2_9RHOB</name>
<protein>
    <submittedName>
        <fullName evidence="3">Universal stress protein</fullName>
    </submittedName>
</protein>
<evidence type="ECO:0000313" key="3">
    <source>
        <dbReference type="EMBL" id="MFD2741180.1"/>
    </source>
</evidence>
<feature type="domain" description="UspA" evidence="2">
    <location>
        <begin position="5"/>
        <end position="143"/>
    </location>
</feature>
<dbReference type="RefSeq" id="WP_386375604.1">
    <property type="nucleotide sequence ID" value="NZ_JBHUMP010000018.1"/>
</dbReference>
<dbReference type="Proteomes" id="UP001597474">
    <property type="component" value="Unassembled WGS sequence"/>
</dbReference>
<comment type="similarity">
    <text evidence="1">Belongs to the universal stress protein A family.</text>
</comment>
<dbReference type="CDD" id="cd00293">
    <property type="entry name" value="USP-like"/>
    <property type="match status" value="1"/>
</dbReference>
<dbReference type="InterPro" id="IPR006015">
    <property type="entry name" value="Universal_stress_UspA"/>
</dbReference>
<organism evidence="3 4">
    <name type="scientific">Sulfitobacter aestuarii</name>
    <dbReference type="NCBI Taxonomy" id="2161676"/>
    <lineage>
        <taxon>Bacteria</taxon>
        <taxon>Pseudomonadati</taxon>
        <taxon>Pseudomonadota</taxon>
        <taxon>Alphaproteobacteria</taxon>
        <taxon>Rhodobacterales</taxon>
        <taxon>Roseobacteraceae</taxon>
        <taxon>Sulfitobacter</taxon>
    </lineage>
</organism>
<dbReference type="PANTHER" id="PTHR46268:SF15">
    <property type="entry name" value="UNIVERSAL STRESS PROTEIN HP_0031"/>
    <property type="match status" value="1"/>
</dbReference>
<dbReference type="PANTHER" id="PTHR46268">
    <property type="entry name" value="STRESS RESPONSE PROTEIN NHAX"/>
    <property type="match status" value="1"/>
</dbReference>
<proteinExistence type="inferred from homology"/>
<feature type="domain" description="UspA" evidence="2">
    <location>
        <begin position="203"/>
        <end position="271"/>
    </location>
</feature>
<dbReference type="EMBL" id="JBHUMP010000018">
    <property type="protein sequence ID" value="MFD2741180.1"/>
    <property type="molecule type" value="Genomic_DNA"/>
</dbReference>
<dbReference type="PRINTS" id="PR01438">
    <property type="entry name" value="UNVRSLSTRESS"/>
</dbReference>
<reference evidence="4" key="1">
    <citation type="journal article" date="2019" name="Int. J. Syst. Evol. Microbiol.">
        <title>The Global Catalogue of Microorganisms (GCM) 10K type strain sequencing project: providing services to taxonomists for standard genome sequencing and annotation.</title>
        <authorList>
            <consortium name="The Broad Institute Genomics Platform"/>
            <consortium name="The Broad Institute Genome Sequencing Center for Infectious Disease"/>
            <person name="Wu L."/>
            <person name="Ma J."/>
        </authorList>
    </citation>
    <scope>NUCLEOTIDE SEQUENCE [LARGE SCALE GENOMIC DNA]</scope>
    <source>
        <strain evidence="4">TISTR 2562</strain>
    </source>
</reference>
<evidence type="ECO:0000313" key="4">
    <source>
        <dbReference type="Proteomes" id="UP001597474"/>
    </source>
</evidence>
<evidence type="ECO:0000259" key="2">
    <source>
        <dbReference type="Pfam" id="PF00582"/>
    </source>
</evidence>
<evidence type="ECO:0000256" key="1">
    <source>
        <dbReference type="ARBA" id="ARBA00008791"/>
    </source>
</evidence>
<comment type="caution">
    <text evidence="3">The sequence shown here is derived from an EMBL/GenBank/DDBJ whole genome shotgun (WGS) entry which is preliminary data.</text>
</comment>
<accession>A0ABW5U7A2</accession>
<dbReference type="SUPFAM" id="SSF52402">
    <property type="entry name" value="Adenine nucleotide alpha hydrolases-like"/>
    <property type="match status" value="2"/>
</dbReference>
<dbReference type="Pfam" id="PF00582">
    <property type="entry name" value="Usp"/>
    <property type="match status" value="2"/>
</dbReference>
<dbReference type="Gene3D" id="3.40.50.12370">
    <property type="match status" value="1"/>
</dbReference>
<gene>
    <name evidence="3" type="ORF">ACFSUD_16500</name>
</gene>
<keyword evidence="4" id="KW-1185">Reference proteome</keyword>
<dbReference type="InterPro" id="IPR006016">
    <property type="entry name" value="UspA"/>
</dbReference>